<keyword evidence="2" id="KW-1185">Reference proteome</keyword>
<proteinExistence type="predicted"/>
<dbReference type="OrthoDB" id="1259151at2759"/>
<comment type="caution">
    <text evidence="1">The sequence shown here is derived from an EMBL/GenBank/DDBJ whole genome shotgun (WGS) entry which is preliminary data.</text>
</comment>
<gene>
    <name evidence="1" type="ORF">MAM_02849</name>
</gene>
<dbReference type="EMBL" id="AZHE01000005">
    <property type="protein sequence ID" value="KHN99151.1"/>
    <property type="molecule type" value="Genomic_DNA"/>
</dbReference>
<evidence type="ECO:0000313" key="2">
    <source>
        <dbReference type="Proteomes" id="UP000030816"/>
    </source>
</evidence>
<sequence length="249" mass="26887">MDDQFGQFLVFPLSPSSPAEVDGGSEAVLKRAGIITLEGEEVLLRKDLVSCELVLPTGPESGDIPPGDGTLFLTSQRVLYVPENSTEGSQRHSCFVAAISDLPDPDYFEFMSGKVWKSSCTSGHALLVCFSFTESEGDEFANRFTQVKQGLSQDQEGSREMGWTWSGLGADMPHEGFAAYQGPGANPSWSTTTHYHHEPTAQTFPAVVDLTGPTPWSTTTHYHHGPAAQTFPAVVDQTEPPPGHDEAQA</sequence>
<dbReference type="HOGENOM" id="CLU_1115966_0_0_1"/>
<dbReference type="STRING" id="1081103.A0A0B2WSV4"/>
<dbReference type="RefSeq" id="XP_040680217.1">
    <property type="nucleotide sequence ID" value="XM_040821648.1"/>
</dbReference>
<dbReference type="Proteomes" id="UP000030816">
    <property type="component" value="Unassembled WGS sequence"/>
</dbReference>
<organism evidence="1 2">
    <name type="scientific">Metarhizium album (strain ARSEF 1941)</name>
    <dbReference type="NCBI Taxonomy" id="1081103"/>
    <lineage>
        <taxon>Eukaryota</taxon>
        <taxon>Fungi</taxon>
        <taxon>Dikarya</taxon>
        <taxon>Ascomycota</taxon>
        <taxon>Pezizomycotina</taxon>
        <taxon>Sordariomycetes</taxon>
        <taxon>Hypocreomycetidae</taxon>
        <taxon>Hypocreales</taxon>
        <taxon>Clavicipitaceae</taxon>
        <taxon>Metarhizium</taxon>
    </lineage>
</organism>
<reference evidence="1 2" key="1">
    <citation type="journal article" date="2014" name="Proc. Natl. Acad. Sci. U.S.A.">
        <title>Trajectory and genomic determinants of fungal-pathogen speciation and host adaptation.</title>
        <authorList>
            <person name="Hu X."/>
            <person name="Xiao G."/>
            <person name="Zheng P."/>
            <person name="Shang Y."/>
            <person name="Su Y."/>
            <person name="Zhang X."/>
            <person name="Liu X."/>
            <person name="Zhan S."/>
            <person name="St Leger R.J."/>
            <person name="Wang C."/>
        </authorList>
    </citation>
    <scope>NUCLEOTIDE SEQUENCE [LARGE SCALE GENOMIC DNA]</scope>
    <source>
        <strain evidence="1 2">ARSEF 1941</strain>
    </source>
</reference>
<name>A0A0B2WSV4_METAS</name>
<dbReference type="AlphaFoldDB" id="A0A0B2WSV4"/>
<protein>
    <submittedName>
        <fullName evidence="1">Uncharacterized protein</fullName>
    </submittedName>
</protein>
<dbReference type="GeneID" id="63737304"/>
<accession>A0A0B2WSV4</accession>
<evidence type="ECO:0000313" key="1">
    <source>
        <dbReference type="EMBL" id="KHN99151.1"/>
    </source>
</evidence>